<evidence type="ECO:0000256" key="2">
    <source>
        <dbReference type="ARBA" id="ARBA00007581"/>
    </source>
</evidence>
<dbReference type="InParanoid" id="A0A4Q1BR96"/>
<dbReference type="CDD" id="cd07363">
    <property type="entry name" value="45_DOPA_Dioxygenase"/>
    <property type="match status" value="1"/>
</dbReference>
<dbReference type="OrthoDB" id="7396853at2759"/>
<dbReference type="InterPro" id="IPR004183">
    <property type="entry name" value="Xdiol_dOase_suB"/>
</dbReference>
<evidence type="ECO:0000256" key="1">
    <source>
        <dbReference type="ARBA" id="ARBA00001947"/>
    </source>
</evidence>
<proteinExistence type="inferred from homology"/>
<dbReference type="EMBL" id="SDIL01000017">
    <property type="protein sequence ID" value="RXK40491.1"/>
    <property type="molecule type" value="Genomic_DNA"/>
</dbReference>
<comment type="similarity">
    <text evidence="2">Belongs to the DODA-type extradiol aromatic ring-opening dioxygenase family.</text>
</comment>
<accession>A0A4Q1BR96</accession>
<dbReference type="Pfam" id="PF02900">
    <property type="entry name" value="LigB"/>
    <property type="match status" value="1"/>
</dbReference>
<reference evidence="7 8" key="1">
    <citation type="submission" date="2016-06" db="EMBL/GenBank/DDBJ databases">
        <title>Evolution of pathogenesis and genome organization in the Tremellales.</title>
        <authorList>
            <person name="Cuomo C."/>
            <person name="Litvintseva A."/>
            <person name="Heitman J."/>
            <person name="Chen Y."/>
            <person name="Sun S."/>
            <person name="Springer D."/>
            <person name="Dromer F."/>
            <person name="Young S."/>
            <person name="Zeng Q."/>
            <person name="Chapman S."/>
            <person name="Gujja S."/>
            <person name="Saif S."/>
            <person name="Birren B."/>
        </authorList>
    </citation>
    <scope>NUCLEOTIDE SEQUENCE [LARGE SCALE GENOMIC DNA]</scope>
    <source>
        <strain evidence="7 8">ATCC 28783</strain>
    </source>
</reference>
<organism evidence="7 8">
    <name type="scientific">Tremella mesenterica</name>
    <name type="common">Jelly fungus</name>
    <dbReference type="NCBI Taxonomy" id="5217"/>
    <lineage>
        <taxon>Eukaryota</taxon>
        <taxon>Fungi</taxon>
        <taxon>Dikarya</taxon>
        <taxon>Basidiomycota</taxon>
        <taxon>Agaricomycotina</taxon>
        <taxon>Tremellomycetes</taxon>
        <taxon>Tremellales</taxon>
        <taxon>Tremellaceae</taxon>
        <taxon>Tremella</taxon>
    </lineage>
</organism>
<comment type="caution">
    <text evidence="7">The sequence shown here is derived from an EMBL/GenBank/DDBJ whole genome shotgun (WGS) entry which is preliminary data.</text>
</comment>
<dbReference type="VEuPathDB" id="FungiDB:TREMEDRAFT_24432"/>
<sequence length="261" mass="28800">MKICFIEGGTHRQAPSSMFEKDSKPYEAWQKVGKEIQASNPRGLVVVSAHWENEAGSEGVRVNTDTTNPLIYDFYNFPPHFYEQKFTSHGDAKLVEVIKQALKSAALPYDLINRGIDHGVWVPFKVAFAGETQIPLVQVSLPGDGQAISAAKLGKALAPLREQGYAIIASGQAVHNLRDFFSGRGTAYTRPFLDAITHALTSPKPLETTLTLFRHPLYKSAHPTPEHLLPLAVAVAAAGHDQVEEMFVSDDGLGWGMWRWH</sequence>
<evidence type="ECO:0000256" key="3">
    <source>
        <dbReference type="ARBA" id="ARBA00022723"/>
    </source>
</evidence>
<dbReference type="FunCoup" id="A0A4Q1BR96">
    <property type="interactions" value="273"/>
</dbReference>
<gene>
    <name evidence="7" type="ORF">M231_02143</name>
</gene>
<evidence type="ECO:0000256" key="4">
    <source>
        <dbReference type="ARBA" id="ARBA00022833"/>
    </source>
</evidence>
<evidence type="ECO:0000313" key="8">
    <source>
        <dbReference type="Proteomes" id="UP000289152"/>
    </source>
</evidence>
<dbReference type="PIRSF" id="PIRSF006157">
    <property type="entry name" value="Doxgns_DODA"/>
    <property type="match status" value="1"/>
</dbReference>
<protein>
    <recommendedName>
        <fullName evidence="6">Extradiol ring-cleavage dioxygenase class III enzyme subunit B domain-containing protein</fullName>
    </recommendedName>
</protein>
<comment type="cofactor">
    <cofactor evidence="1">
        <name>Zn(2+)</name>
        <dbReference type="ChEBI" id="CHEBI:29105"/>
    </cofactor>
</comment>
<keyword evidence="5" id="KW-0560">Oxidoreductase</keyword>
<evidence type="ECO:0000256" key="5">
    <source>
        <dbReference type="ARBA" id="ARBA00023002"/>
    </source>
</evidence>
<dbReference type="GO" id="GO:0008198">
    <property type="term" value="F:ferrous iron binding"/>
    <property type="evidence" value="ECO:0007669"/>
    <property type="project" value="InterPro"/>
</dbReference>
<dbReference type="AlphaFoldDB" id="A0A4Q1BR96"/>
<dbReference type="Proteomes" id="UP000289152">
    <property type="component" value="Unassembled WGS sequence"/>
</dbReference>
<evidence type="ECO:0000313" key="7">
    <source>
        <dbReference type="EMBL" id="RXK40491.1"/>
    </source>
</evidence>
<name>A0A4Q1BR96_TREME</name>
<dbReference type="GO" id="GO:0008270">
    <property type="term" value="F:zinc ion binding"/>
    <property type="evidence" value="ECO:0007669"/>
    <property type="project" value="InterPro"/>
</dbReference>
<keyword evidence="8" id="KW-1185">Reference proteome</keyword>
<dbReference type="GO" id="GO:0016702">
    <property type="term" value="F:oxidoreductase activity, acting on single donors with incorporation of molecular oxygen, incorporation of two atoms of oxygen"/>
    <property type="evidence" value="ECO:0007669"/>
    <property type="project" value="UniProtKB-ARBA"/>
</dbReference>
<dbReference type="InterPro" id="IPR014436">
    <property type="entry name" value="Extradiol_dOase_DODA"/>
</dbReference>
<keyword evidence="3" id="KW-0479">Metal-binding</keyword>
<evidence type="ECO:0000259" key="6">
    <source>
        <dbReference type="Pfam" id="PF02900"/>
    </source>
</evidence>
<dbReference type="SUPFAM" id="SSF53213">
    <property type="entry name" value="LigB-like"/>
    <property type="match status" value="1"/>
</dbReference>
<feature type="domain" description="Extradiol ring-cleavage dioxygenase class III enzyme subunit B" evidence="6">
    <location>
        <begin position="22"/>
        <end position="244"/>
    </location>
</feature>
<dbReference type="PANTHER" id="PTHR30096">
    <property type="entry name" value="4,5-DOPA DIOXYGENASE EXTRADIOL-LIKE PROTEIN"/>
    <property type="match status" value="1"/>
</dbReference>
<dbReference type="PANTHER" id="PTHR30096:SF0">
    <property type="entry name" value="4,5-DOPA DIOXYGENASE EXTRADIOL-LIKE PROTEIN"/>
    <property type="match status" value="1"/>
</dbReference>
<keyword evidence="4" id="KW-0862">Zinc</keyword>
<dbReference type="Gene3D" id="3.40.830.10">
    <property type="entry name" value="LigB-like"/>
    <property type="match status" value="1"/>
</dbReference>